<keyword evidence="3" id="KW-1185">Reference proteome</keyword>
<organism evidence="2 3">
    <name type="scientific">Canicola haemoglobinophilus</name>
    <dbReference type="NCBI Taxonomy" id="733"/>
    <lineage>
        <taxon>Bacteria</taxon>
        <taxon>Pseudomonadati</taxon>
        <taxon>Pseudomonadota</taxon>
        <taxon>Gammaproteobacteria</taxon>
        <taxon>Pasteurellales</taxon>
        <taxon>Pasteurellaceae</taxon>
        <taxon>Canicola</taxon>
    </lineage>
</organism>
<sequence>MAISRKMTLLLPTFKGENDDLKHLYFILTDPCFDYEQNRPEMLLLVNCSSIKEGRVYDDACVLTAGEHSFIVKDSFIFYQEMRIESLFNIEKGLEEKRFIKKEITNDELYFKILEGVFKSKKTKRQYIRFIKGAIKQNACLDILQNNQA</sequence>
<dbReference type="EMBL" id="UGHF01000001">
    <property type="protein sequence ID" value="STO60663.1"/>
    <property type="molecule type" value="Genomic_DNA"/>
</dbReference>
<dbReference type="AlphaFoldDB" id="A0A1V4AY45"/>
<gene>
    <name evidence="1" type="ORF">NCTC1659_01958</name>
    <name evidence="2" type="ORF">NCTC1659_02204</name>
</gene>
<protein>
    <submittedName>
        <fullName evidence="2">Uncharacterized protein</fullName>
    </submittedName>
</protein>
<dbReference type="EMBL" id="UGHF01000001">
    <property type="protein sequence ID" value="STO60902.1"/>
    <property type="molecule type" value="Genomic_DNA"/>
</dbReference>
<dbReference type="RefSeq" id="WP_078219591.1">
    <property type="nucleotide sequence ID" value="NZ_MUXZ01000082.1"/>
</dbReference>
<dbReference type="Proteomes" id="UP000254329">
    <property type="component" value="Unassembled WGS sequence"/>
</dbReference>
<name>A0A1V4AY45_9PAST</name>
<accession>A0A1V4AY45</accession>
<evidence type="ECO:0000313" key="2">
    <source>
        <dbReference type="EMBL" id="STO60902.1"/>
    </source>
</evidence>
<proteinExistence type="predicted"/>
<evidence type="ECO:0000313" key="1">
    <source>
        <dbReference type="EMBL" id="STO60663.1"/>
    </source>
</evidence>
<reference evidence="2 3" key="1">
    <citation type="submission" date="2018-06" db="EMBL/GenBank/DDBJ databases">
        <authorList>
            <consortium name="Pathogen Informatics"/>
            <person name="Doyle S."/>
        </authorList>
    </citation>
    <scope>NUCLEOTIDE SEQUENCE [LARGE SCALE GENOMIC DNA]</scope>
    <source>
        <strain evidence="2 3">NCTC1659</strain>
    </source>
</reference>
<evidence type="ECO:0000313" key="3">
    <source>
        <dbReference type="Proteomes" id="UP000254329"/>
    </source>
</evidence>